<organism evidence="2 3">
    <name type="scientific">Lomentospora prolificans</name>
    <dbReference type="NCBI Taxonomy" id="41688"/>
    <lineage>
        <taxon>Eukaryota</taxon>
        <taxon>Fungi</taxon>
        <taxon>Dikarya</taxon>
        <taxon>Ascomycota</taxon>
        <taxon>Pezizomycotina</taxon>
        <taxon>Sordariomycetes</taxon>
        <taxon>Hypocreomycetidae</taxon>
        <taxon>Microascales</taxon>
        <taxon>Microascaceae</taxon>
        <taxon>Lomentospora</taxon>
    </lineage>
</organism>
<proteinExistence type="predicted"/>
<accession>A0A2N3MZY0</accession>
<dbReference type="InterPro" id="IPR002575">
    <property type="entry name" value="Aminoglycoside_PTrfase"/>
</dbReference>
<sequence>MSNTSVHVVREYHGLPPPRGYQTPTPAELVELCTAEHPQGYNMGLAHPPEAPVFWIKYGTSVIWNEVPAQIMAYEELRRMKSPVKAPGIFYACEIEESPGSGNCKSFIVRELILGKTADEWLMVMEDPARQDSIYSSIAFALSELLRIPITPESRPAAIDGGRIRHALFDCQEAPRHYQNVGQLEDHLNLFLKKIPKRKSRVQGLSREPMVFCYSDVRLGNFIIDDNDNVSVLDFADTSILPSSFSKFVLSAGETKIKRDISGLVQLPTTEGVDNTAALRDVSGPMVMGPSSFATSGRQIPGGGSK</sequence>
<evidence type="ECO:0000259" key="1">
    <source>
        <dbReference type="Pfam" id="PF01636"/>
    </source>
</evidence>
<dbReference type="STRING" id="41688.A0A2N3MZY0"/>
<feature type="domain" description="Aminoglycoside phosphotransferase" evidence="1">
    <location>
        <begin position="76"/>
        <end position="240"/>
    </location>
</feature>
<dbReference type="Proteomes" id="UP000233524">
    <property type="component" value="Unassembled WGS sequence"/>
</dbReference>
<dbReference type="SUPFAM" id="SSF56112">
    <property type="entry name" value="Protein kinase-like (PK-like)"/>
    <property type="match status" value="1"/>
</dbReference>
<reference evidence="2 3" key="1">
    <citation type="journal article" date="2017" name="G3 (Bethesda)">
        <title>First Draft Genome Sequence of the Pathogenic Fungus Lomentospora prolificans (Formerly Scedosporium prolificans).</title>
        <authorList>
            <person name="Luo R."/>
            <person name="Zimin A."/>
            <person name="Workman R."/>
            <person name="Fan Y."/>
            <person name="Pertea G."/>
            <person name="Grossman N."/>
            <person name="Wear M.P."/>
            <person name="Jia B."/>
            <person name="Miller H."/>
            <person name="Casadevall A."/>
            <person name="Timp W."/>
            <person name="Zhang S.X."/>
            <person name="Salzberg S.L."/>
        </authorList>
    </citation>
    <scope>NUCLEOTIDE SEQUENCE [LARGE SCALE GENOMIC DNA]</scope>
    <source>
        <strain evidence="2 3">JHH-5317</strain>
    </source>
</reference>
<gene>
    <name evidence="2" type="ORF">jhhlp_007570</name>
</gene>
<dbReference type="VEuPathDB" id="FungiDB:jhhlp_007570"/>
<evidence type="ECO:0000313" key="2">
    <source>
        <dbReference type="EMBL" id="PKS05741.1"/>
    </source>
</evidence>
<dbReference type="InParanoid" id="A0A2N3MZY0"/>
<dbReference type="Pfam" id="PF01636">
    <property type="entry name" value="APH"/>
    <property type="match status" value="1"/>
</dbReference>
<name>A0A2N3MZY0_9PEZI</name>
<comment type="caution">
    <text evidence="2">The sequence shown here is derived from an EMBL/GenBank/DDBJ whole genome shotgun (WGS) entry which is preliminary data.</text>
</comment>
<dbReference type="AlphaFoldDB" id="A0A2N3MZY0"/>
<dbReference type="InterPro" id="IPR011009">
    <property type="entry name" value="Kinase-like_dom_sf"/>
</dbReference>
<dbReference type="OrthoDB" id="3250044at2759"/>
<evidence type="ECO:0000313" key="3">
    <source>
        <dbReference type="Proteomes" id="UP000233524"/>
    </source>
</evidence>
<keyword evidence="3" id="KW-1185">Reference proteome</keyword>
<dbReference type="EMBL" id="NLAX01001139">
    <property type="protein sequence ID" value="PKS05741.1"/>
    <property type="molecule type" value="Genomic_DNA"/>
</dbReference>
<protein>
    <recommendedName>
        <fullName evidence="1">Aminoglycoside phosphotransferase domain-containing protein</fullName>
    </recommendedName>
</protein>